<dbReference type="AlphaFoldDB" id="A0A1M5PQC4"/>
<reference evidence="3" key="1">
    <citation type="submission" date="2016-11" db="EMBL/GenBank/DDBJ databases">
        <authorList>
            <person name="Varghese N."/>
            <person name="Submissions S."/>
        </authorList>
    </citation>
    <scope>NUCLEOTIDE SEQUENCE [LARGE SCALE GENOMIC DNA]</scope>
    <source>
        <strain evidence="3">DSM 2635</strain>
    </source>
</reference>
<dbReference type="RefSeq" id="WP_073126166.1">
    <property type="nucleotide sequence ID" value="NZ_BAABCH010000017.1"/>
</dbReference>
<dbReference type="OrthoDB" id="9794671at2"/>
<sequence length="342" mass="38898">MKNPLVVLLGVVFCCISLPILITVLSYRDVYNDTSTTKHTITNNKIEKKIIDYETVDKETPIITVYNHKLNKNQEMDLEDYLCGVLSGEMSADFDLEALKAQALAARTYVLYKQDKGESNKHKGAVVCTDYKHCQEYKSYEELKKIKGEDWIKKSYPKIKQAVSQTKGQIITYNGKPILPLYFSTSSGKTENSEEVFAASYPYLKSVKSPQDKNSPKYISNMKITNKNFVDSVNKRYSDIKLENSNLESKIKIIDRSDGGAIEKIKIGDKELSGRDIRSMFNLNSANFEIKFGEGYIDFVVKGYGHGVGMSQWGAQGMAEEGYEYYEILEHYYSGSKIKDLY</sequence>
<dbReference type="EMBL" id="FQWX01000015">
    <property type="protein sequence ID" value="SHH04027.1"/>
    <property type="molecule type" value="Genomic_DNA"/>
</dbReference>
<dbReference type="Proteomes" id="UP000243255">
    <property type="component" value="Unassembled WGS sequence"/>
</dbReference>
<proteinExistence type="predicted"/>
<evidence type="ECO:0000313" key="2">
    <source>
        <dbReference type="EMBL" id="SHH04027.1"/>
    </source>
</evidence>
<dbReference type="Pfam" id="PF08486">
    <property type="entry name" value="SpoIID"/>
    <property type="match status" value="1"/>
</dbReference>
<accession>A0A1M5PQC4</accession>
<evidence type="ECO:0000313" key="3">
    <source>
        <dbReference type="Proteomes" id="UP000243255"/>
    </source>
</evidence>
<dbReference type="InterPro" id="IPR014225">
    <property type="entry name" value="Spore_II_D_firmicutes"/>
</dbReference>
<dbReference type="NCBIfam" id="TIGR02669">
    <property type="entry name" value="SpoIID_LytB"/>
    <property type="match status" value="1"/>
</dbReference>
<keyword evidence="3" id="KW-1185">Reference proteome</keyword>
<protein>
    <submittedName>
        <fullName evidence="2">Stage II sporulation protein D</fullName>
    </submittedName>
</protein>
<dbReference type="STRING" id="1121321.SAMN04488530_11554"/>
<feature type="domain" description="Sporulation stage II protein D amidase enhancer LytB N-terminal" evidence="1">
    <location>
        <begin position="66"/>
        <end position="173"/>
    </location>
</feature>
<dbReference type="NCBIfam" id="TIGR02870">
    <property type="entry name" value="spore_II_D"/>
    <property type="match status" value="1"/>
</dbReference>
<dbReference type="InterPro" id="IPR013693">
    <property type="entry name" value="SpoIID/LytB_N"/>
</dbReference>
<dbReference type="PANTHER" id="PTHR30032">
    <property type="entry name" value="N-ACETYLMURAMOYL-L-ALANINE AMIDASE-RELATED"/>
    <property type="match status" value="1"/>
</dbReference>
<dbReference type="GO" id="GO:0030435">
    <property type="term" value="P:sporulation resulting in formation of a cellular spore"/>
    <property type="evidence" value="ECO:0007669"/>
    <property type="project" value="InterPro"/>
</dbReference>
<dbReference type="InterPro" id="IPR051922">
    <property type="entry name" value="Bact_Sporulation_Assoc"/>
</dbReference>
<dbReference type="PANTHER" id="PTHR30032:SF4">
    <property type="entry name" value="AMIDASE ENHANCER"/>
    <property type="match status" value="1"/>
</dbReference>
<dbReference type="GO" id="GO:0030288">
    <property type="term" value="C:outer membrane-bounded periplasmic space"/>
    <property type="evidence" value="ECO:0007669"/>
    <property type="project" value="TreeGrafter"/>
</dbReference>
<organism evidence="2 3">
    <name type="scientific">Asaccharospora irregularis DSM 2635</name>
    <dbReference type="NCBI Taxonomy" id="1121321"/>
    <lineage>
        <taxon>Bacteria</taxon>
        <taxon>Bacillati</taxon>
        <taxon>Bacillota</taxon>
        <taxon>Clostridia</taxon>
        <taxon>Peptostreptococcales</taxon>
        <taxon>Peptostreptococcaceae</taxon>
        <taxon>Asaccharospora</taxon>
    </lineage>
</organism>
<dbReference type="InterPro" id="IPR013486">
    <property type="entry name" value="SpoIID/LytB"/>
</dbReference>
<evidence type="ECO:0000259" key="1">
    <source>
        <dbReference type="Pfam" id="PF08486"/>
    </source>
</evidence>
<gene>
    <name evidence="2" type="ORF">SAMN04488530_11554</name>
</gene>
<name>A0A1M5PQC4_9FIRM</name>